<name>A0A2S6I064_9BACT</name>
<dbReference type="Proteomes" id="UP000237662">
    <property type="component" value="Unassembled WGS sequence"/>
</dbReference>
<proteinExistence type="predicted"/>
<comment type="caution">
    <text evidence="1">The sequence shown here is derived from an EMBL/GenBank/DDBJ whole genome shotgun (WGS) entry which is preliminary data.</text>
</comment>
<dbReference type="EMBL" id="PTJC01000008">
    <property type="protein sequence ID" value="PPK84248.1"/>
    <property type="molecule type" value="Genomic_DNA"/>
</dbReference>
<evidence type="ECO:0000313" key="1">
    <source>
        <dbReference type="EMBL" id="PPK84248.1"/>
    </source>
</evidence>
<evidence type="ECO:0000313" key="2">
    <source>
        <dbReference type="Proteomes" id="UP000237662"/>
    </source>
</evidence>
<accession>A0A2S6I064</accession>
<protein>
    <submittedName>
        <fullName evidence="1">Uncharacterized protein</fullName>
    </submittedName>
</protein>
<sequence length="177" mass="19336">MVGIALVNPRHLRNFIPLLLSVCVLACTPNDRQQIDLSDSVVSEPIDGVGHYVYALTIPRDVEAGDKFEVQMEWRTVGSVDPNARYTMDAILTGPETKIYSIPSGANTVGELHLANWLSYTFPVPAEFPAGTYTFGVRLTDEVGDGGEVPLGFIPELEIRDGFFRLAEIAVVNPATE</sequence>
<dbReference type="AlphaFoldDB" id="A0A2S6I064"/>
<organism evidence="1 2">
    <name type="scientific">Neolewinella xylanilytica</name>
    <dbReference type="NCBI Taxonomy" id="1514080"/>
    <lineage>
        <taxon>Bacteria</taxon>
        <taxon>Pseudomonadati</taxon>
        <taxon>Bacteroidota</taxon>
        <taxon>Saprospiria</taxon>
        <taxon>Saprospirales</taxon>
        <taxon>Lewinellaceae</taxon>
        <taxon>Neolewinella</taxon>
    </lineage>
</organism>
<gene>
    <name evidence="1" type="ORF">CLV84_4017</name>
</gene>
<keyword evidence="2" id="KW-1185">Reference proteome</keyword>
<reference evidence="1 2" key="1">
    <citation type="submission" date="2018-02" db="EMBL/GenBank/DDBJ databases">
        <title>Genomic Encyclopedia of Archaeal and Bacterial Type Strains, Phase II (KMG-II): from individual species to whole genera.</title>
        <authorList>
            <person name="Goeker M."/>
        </authorList>
    </citation>
    <scope>NUCLEOTIDE SEQUENCE [LARGE SCALE GENOMIC DNA]</scope>
    <source>
        <strain evidence="1 2">DSM 29526</strain>
    </source>
</reference>